<dbReference type="Proteomes" id="UP000536179">
    <property type="component" value="Unassembled WGS sequence"/>
</dbReference>
<name>A0A7W5H8J2_9BACT</name>
<evidence type="ECO:0000313" key="1">
    <source>
        <dbReference type="EMBL" id="MBB3209528.1"/>
    </source>
</evidence>
<protein>
    <submittedName>
        <fullName evidence="1">Uncharacterized protein</fullName>
    </submittedName>
</protein>
<comment type="caution">
    <text evidence="1">The sequence shown here is derived from an EMBL/GenBank/DDBJ whole genome shotgun (WGS) entry which is preliminary data.</text>
</comment>
<reference evidence="1 2" key="1">
    <citation type="submission" date="2020-08" db="EMBL/GenBank/DDBJ databases">
        <title>Genomic Encyclopedia of Type Strains, Phase III (KMG-III): the genomes of soil and plant-associated and newly described type strains.</title>
        <authorList>
            <person name="Whitman W."/>
        </authorList>
    </citation>
    <scope>NUCLEOTIDE SEQUENCE [LARGE SCALE GENOMIC DNA]</scope>
    <source>
        <strain evidence="1 2">CECT 8075</strain>
    </source>
</reference>
<sequence>MLLLDCFQYAGLNLQYSIGKHIGRYATMATPFPVNACGGSDRLPMRCLIDGASELCEALLGKGEWVL</sequence>
<dbReference type="AlphaFoldDB" id="A0A7W5H8J2"/>
<keyword evidence="2" id="KW-1185">Reference proteome</keyword>
<gene>
    <name evidence="1" type="ORF">FHS27_005368</name>
</gene>
<dbReference type="EMBL" id="JACHXU010000024">
    <property type="protein sequence ID" value="MBB3209528.1"/>
    <property type="molecule type" value="Genomic_DNA"/>
</dbReference>
<evidence type="ECO:0000313" key="2">
    <source>
        <dbReference type="Proteomes" id="UP000536179"/>
    </source>
</evidence>
<proteinExistence type="predicted"/>
<organism evidence="1 2">
    <name type="scientific">Aporhodopirellula rubra</name>
    <dbReference type="NCBI Taxonomy" id="980271"/>
    <lineage>
        <taxon>Bacteria</taxon>
        <taxon>Pseudomonadati</taxon>
        <taxon>Planctomycetota</taxon>
        <taxon>Planctomycetia</taxon>
        <taxon>Pirellulales</taxon>
        <taxon>Pirellulaceae</taxon>
        <taxon>Aporhodopirellula</taxon>
    </lineage>
</organism>
<accession>A0A7W5H8J2</accession>